<dbReference type="InterPro" id="IPR029066">
    <property type="entry name" value="PLP-binding_barrel"/>
</dbReference>
<dbReference type="PANTHER" id="PTHR28004">
    <property type="entry name" value="ZGC:162816-RELATED"/>
    <property type="match status" value="1"/>
</dbReference>
<evidence type="ECO:0000313" key="5">
    <source>
        <dbReference type="Proteomes" id="UP001596189"/>
    </source>
</evidence>
<evidence type="ECO:0000259" key="3">
    <source>
        <dbReference type="SMART" id="SM01119"/>
    </source>
</evidence>
<evidence type="ECO:0000256" key="2">
    <source>
        <dbReference type="ARBA" id="ARBA00023239"/>
    </source>
</evidence>
<keyword evidence="4" id="KW-0413">Isomerase</keyword>
<comment type="caution">
    <text evidence="4">The sequence shown here is derived from an EMBL/GenBank/DDBJ whole genome shotgun (WGS) entry which is preliminary data.</text>
</comment>
<dbReference type="GO" id="GO:0008784">
    <property type="term" value="F:alanine racemase activity"/>
    <property type="evidence" value="ECO:0007669"/>
    <property type="project" value="UniProtKB-EC"/>
</dbReference>
<keyword evidence="2" id="KW-0456">Lyase</keyword>
<dbReference type="Pfam" id="PF14031">
    <property type="entry name" value="D-ser_dehydrat"/>
    <property type="match status" value="1"/>
</dbReference>
<dbReference type="InterPro" id="IPR042208">
    <property type="entry name" value="D-ser_dehydrat-like_sf"/>
</dbReference>
<evidence type="ECO:0000256" key="1">
    <source>
        <dbReference type="ARBA" id="ARBA00005323"/>
    </source>
</evidence>
<dbReference type="Pfam" id="PF01168">
    <property type="entry name" value="Ala_racemase_N"/>
    <property type="match status" value="1"/>
</dbReference>
<comment type="similarity">
    <text evidence="1">Belongs to the DSD1 family.</text>
</comment>
<dbReference type="InterPro" id="IPR051466">
    <property type="entry name" value="D-amino_acid_metab_enzyme"/>
</dbReference>
<dbReference type="PANTHER" id="PTHR28004:SF8">
    <property type="entry name" value="D-SERINE DEAMINASE"/>
    <property type="match status" value="1"/>
</dbReference>
<dbReference type="Gene3D" id="2.40.37.20">
    <property type="entry name" value="D-serine dehydratase-like domain"/>
    <property type="match status" value="1"/>
</dbReference>
<protein>
    <submittedName>
        <fullName evidence="4">Alanine racemase</fullName>
        <ecNumber evidence="4">5.1.1.1</ecNumber>
    </submittedName>
</protein>
<dbReference type="EC" id="5.1.1.1" evidence="4"/>
<sequence>MPELIDSHAVARLAAIAVGPQDKALPASCWGRTPAEVVALGLRRSDLPTPLLTLSERALGANIELLARWAAERGLGLAPHGKTTMAPQLWARQLAAGARGITVANLSQLAVARAFGVRQIMVANLLLSPPGLRWLAGELAADADLDVSVWADSVDAVAAMDAALGDDALATDDGRPVDVLVELGGPGGRTGARDAASAIEVARAIARSAHLRLAGVAGYEGALAHDSDAAGLAVVRDYLRELGDLHRSVAAEGLYPTGVRPVVTAGGSAYFELVAEVLGSLGSDGVDVVLRSGAYLVHDDGFYRHISPLGEEPRADGGRLTSAMHGWVRVTSQPEVGTAIFDAGKRDLPFDEGLPTVQRLAGGAPLDGIEVTALNDQHGFLSFDARRPAPVQVGDVLRLGLSHPCTAFDKWGLIPVLDDADADDPMVVDLIRTRF</sequence>
<reference evidence="5" key="1">
    <citation type="journal article" date="2019" name="Int. J. Syst. Evol. Microbiol.">
        <title>The Global Catalogue of Microorganisms (GCM) 10K type strain sequencing project: providing services to taxonomists for standard genome sequencing and annotation.</title>
        <authorList>
            <consortium name="The Broad Institute Genomics Platform"/>
            <consortium name="The Broad Institute Genome Sequencing Center for Infectious Disease"/>
            <person name="Wu L."/>
            <person name="Ma J."/>
        </authorList>
    </citation>
    <scope>NUCLEOTIDE SEQUENCE [LARGE SCALE GENOMIC DNA]</scope>
    <source>
        <strain evidence="5">KACC 14249</strain>
    </source>
</reference>
<dbReference type="RefSeq" id="WP_345718151.1">
    <property type="nucleotide sequence ID" value="NZ_BAABFP010000008.1"/>
</dbReference>
<dbReference type="SUPFAM" id="SSF51419">
    <property type="entry name" value="PLP-binding barrel"/>
    <property type="match status" value="1"/>
</dbReference>
<name>A0ABW1JD79_9ACTN</name>
<dbReference type="EMBL" id="JBHSRD010000003">
    <property type="protein sequence ID" value="MFC6006673.1"/>
    <property type="molecule type" value="Genomic_DNA"/>
</dbReference>
<feature type="domain" description="D-serine dehydratase-like" evidence="3">
    <location>
        <begin position="323"/>
        <end position="418"/>
    </location>
</feature>
<dbReference type="InterPro" id="IPR001608">
    <property type="entry name" value="Ala_racemase_N"/>
</dbReference>
<dbReference type="Gene3D" id="3.20.20.10">
    <property type="entry name" value="Alanine racemase"/>
    <property type="match status" value="1"/>
</dbReference>
<keyword evidence="5" id="KW-1185">Reference proteome</keyword>
<accession>A0ABW1JD79</accession>
<dbReference type="Proteomes" id="UP001596189">
    <property type="component" value="Unassembled WGS sequence"/>
</dbReference>
<proteinExistence type="inferred from homology"/>
<evidence type="ECO:0000313" key="4">
    <source>
        <dbReference type="EMBL" id="MFC6006673.1"/>
    </source>
</evidence>
<organism evidence="4 5">
    <name type="scientific">Angustibacter luteus</name>
    <dbReference type="NCBI Taxonomy" id="658456"/>
    <lineage>
        <taxon>Bacteria</taxon>
        <taxon>Bacillati</taxon>
        <taxon>Actinomycetota</taxon>
        <taxon>Actinomycetes</taxon>
        <taxon>Kineosporiales</taxon>
        <taxon>Kineosporiaceae</taxon>
    </lineage>
</organism>
<dbReference type="InterPro" id="IPR026956">
    <property type="entry name" value="D-ser_dehydrat-like_dom"/>
</dbReference>
<gene>
    <name evidence="4" type="ORF">ACFQDO_05965</name>
</gene>
<dbReference type="SMART" id="SM01119">
    <property type="entry name" value="D-ser_dehydrat"/>
    <property type="match status" value="1"/>
</dbReference>